<keyword evidence="1" id="KW-0472">Membrane</keyword>
<organism evidence="2 3">
    <name type="scientific">Schistosoma mattheei</name>
    <dbReference type="NCBI Taxonomy" id="31246"/>
    <lineage>
        <taxon>Eukaryota</taxon>
        <taxon>Metazoa</taxon>
        <taxon>Spiralia</taxon>
        <taxon>Lophotrochozoa</taxon>
        <taxon>Platyhelminthes</taxon>
        <taxon>Trematoda</taxon>
        <taxon>Digenea</taxon>
        <taxon>Strigeidida</taxon>
        <taxon>Schistosomatoidea</taxon>
        <taxon>Schistosomatidae</taxon>
        <taxon>Schistosoma</taxon>
    </lineage>
</organism>
<dbReference type="AlphaFoldDB" id="A0AA85BC86"/>
<feature type="transmembrane region" description="Helical" evidence="1">
    <location>
        <begin position="104"/>
        <end position="123"/>
    </location>
</feature>
<evidence type="ECO:0000313" key="2">
    <source>
        <dbReference type="Proteomes" id="UP000050791"/>
    </source>
</evidence>
<keyword evidence="1" id="KW-1133">Transmembrane helix</keyword>
<reference evidence="3" key="1">
    <citation type="submission" date="2023-11" db="UniProtKB">
        <authorList>
            <consortium name="WormBaseParasite"/>
        </authorList>
    </citation>
    <scope>IDENTIFICATION</scope>
</reference>
<feature type="transmembrane region" description="Helical" evidence="1">
    <location>
        <begin position="128"/>
        <end position="149"/>
    </location>
</feature>
<dbReference type="WBParaSite" id="SMTH1_44210.1">
    <property type="protein sequence ID" value="SMTH1_44210.1"/>
    <property type="gene ID" value="SMTH1_44210"/>
</dbReference>
<accession>A0AA85BC86</accession>
<name>A0AA85BC86_9TREM</name>
<dbReference type="Proteomes" id="UP000050791">
    <property type="component" value="Unassembled WGS sequence"/>
</dbReference>
<proteinExistence type="predicted"/>
<protein>
    <submittedName>
        <fullName evidence="3">Uncharacterized protein</fullName>
    </submittedName>
</protein>
<feature type="transmembrane region" description="Helical" evidence="1">
    <location>
        <begin position="76"/>
        <end position="98"/>
    </location>
</feature>
<sequence>MFVVTSSCDFNDSVGKLSGSTASAAVAVLPQLICLMTGHPDFFDRRWSDSCRNVYMFCLDVRCVHWSCSIQEFVNVFYPSVPVLSCLSLIGLSGLLYFPACFLVAPYGFLIFACVTAFSTVVVRCSMYFFLSTLMFLFTCLFALCTQLVP</sequence>
<keyword evidence="1" id="KW-0812">Transmembrane</keyword>
<evidence type="ECO:0000313" key="3">
    <source>
        <dbReference type="WBParaSite" id="SMTH1_44210.1"/>
    </source>
</evidence>
<evidence type="ECO:0000256" key="1">
    <source>
        <dbReference type="SAM" id="Phobius"/>
    </source>
</evidence>